<evidence type="ECO:0000256" key="5">
    <source>
        <dbReference type="ARBA" id="ARBA00022842"/>
    </source>
</evidence>
<dbReference type="PROSITE" id="PS00723">
    <property type="entry name" value="POLYPRENYL_SYNTHASE_1"/>
    <property type="match status" value="1"/>
</dbReference>
<evidence type="ECO:0000256" key="1">
    <source>
        <dbReference type="ARBA" id="ARBA00001946"/>
    </source>
</evidence>
<gene>
    <name evidence="7" type="ORF">GCM10008096_12680</name>
</gene>
<name>A0ABQ3GFV5_9MICC</name>
<keyword evidence="4" id="KW-0479">Metal-binding</keyword>
<dbReference type="Proteomes" id="UP000642819">
    <property type="component" value="Unassembled WGS sequence"/>
</dbReference>
<dbReference type="RefSeq" id="WP_189349303.1">
    <property type="nucleotide sequence ID" value="NZ_BMXK01000005.1"/>
</dbReference>
<reference evidence="8" key="1">
    <citation type="journal article" date="2019" name="Int. J. Syst. Evol. Microbiol.">
        <title>The Global Catalogue of Microorganisms (GCM) 10K type strain sequencing project: providing services to taxonomists for standard genome sequencing and annotation.</title>
        <authorList>
            <consortium name="The Broad Institute Genomics Platform"/>
            <consortium name="The Broad Institute Genome Sequencing Center for Infectious Disease"/>
            <person name="Wu L."/>
            <person name="Ma J."/>
        </authorList>
    </citation>
    <scope>NUCLEOTIDE SEQUENCE [LARGE SCALE GENOMIC DNA]</scope>
    <source>
        <strain evidence="8">KCTC 19466</strain>
    </source>
</reference>
<dbReference type="PANTHER" id="PTHR12001">
    <property type="entry name" value="GERANYLGERANYL PYROPHOSPHATE SYNTHASE"/>
    <property type="match status" value="1"/>
</dbReference>
<accession>A0ABQ3GFV5</accession>
<comment type="cofactor">
    <cofactor evidence="1">
        <name>Mg(2+)</name>
        <dbReference type="ChEBI" id="CHEBI:18420"/>
    </cofactor>
</comment>
<dbReference type="CDD" id="cd00685">
    <property type="entry name" value="Trans_IPPS_HT"/>
    <property type="match status" value="1"/>
</dbReference>
<dbReference type="SUPFAM" id="SSF48576">
    <property type="entry name" value="Terpenoid synthases"/>
    <property type="match status" value="1"/>
</dbReference>
<sequence length="364" mass="38450">METLRTDLPLTGDPASDAEAGLVEDELQRFFADAKLGAVAVGAPYLALWEALERAAAGGGRSRPRLVLLAYRHLGGTDTRTAARLAASYELLHSALIVHDDVIDRDVVRRGVPNVSGSYRTKALREGAAPALAEHAGATAGILAGDLALSGAYRLLRSLDVSQSIDRRLHDILDEAVFSAVGGEVFDVEFSRSARMPSLEDITKTAHQKTAVYSFEAPLQAGAVLAGAPDSAVAALKSFGRFAGITYQLVDDILGVFGGEDSTGKTGWGDLREGKRTVLLAYAATRPQWNSIASLIGTPDLGARDAEHIRTVLVTCGAKDFAVGLADEYAQRALSHLESDGVPAALRGRLRRLLLAVVAGVRTA</sequence>
<evidence type="ECO:0008006" key="9">
    <source>
        <dbReference type="Google" id="ProtNLM"/>
    </source>
</evidence>
<comment type="caution">
    <text evidence="7">The sequence shown here is derived from an EMBL/GenBank/DDBJ whole genome shotgun (WGS) entry which is preliminary data.</text>
</comment>
<evidence type="ECO:0000256" key="6">
    <source>
        <dbReference type="RuleBase" id="RU004466"/>
    </source>
</evidence>
<evidence type="ECO:0000256" key="3">
    <source>
        <dbReference type="ARBA" id="ARBA00022679"/>
    </source>
</evidence>
<dbReference type="InterPro" id="IPR008949">
    <property type="entry name" value="Isoprenoid_synthase_dom_sf"/>
</dbReference>
<evidence type="ECO:0000313" key="7">
    <source>
        <dbReference type="EMBL" id="GHD04829.1"/>
    </source>
</evidence>
<keyword evidence="8" id="KW-1185">Reference proteome</keyword>
<dbReference type="SFLD" id="SFLDS00005">
    <property type="entry name" value="Isoprenoid_Synthase_Type_I"/>
    <property type="match status" value="1"/>
</dbReference>
<proteinExistence type="inferred from homology"/>
<dbReference type="InterPro" id="IPR033749">
    <property type="entry name" value="Polyprenyl_synt_CS"/>
</dbReference>
<evidence type="ECO:0000313" key="8">
    <source>
        <dbReference type="Proteomes" id="UP000642819"/>
    </source>
</evidence>
<dbReference type="InterPro" id="IPR000092">
    <property type="entry name" value="Polyprenyl_synt"/>
</dbReference>
<protein>
    <recommendedName>
        <fullName evidence="9">Geranylgeranyl diphosphate synthase, type II</fullName>
    </recommendedName>
</protein>
<evidence type="ECO:0000256" key="4">
    <source>
        <dbReference type="ARBA" id="ARBA00022723"/>
    </source>
</evidence>
<dbReference type="EMBL" id="BMXK01000005">
    <property type="protein sequence ID" value="GHD04829.1"/>
    <property type="molecule type" value="Genomic_DNA"/>
</dbReference>
<organism evidence="7 8">
    <name type="scientific">Zhihengliuella salsuginis</name>
    <dbReference type="NCBI Taxonomy" id="578222"/>
    <lineage>
        <taxon>Bacteria</taxon>
        <taxon>Bacillati</taxon>
        <taxon>Actinomycetota</taxon>
        <taxon>Actinomycetes</taxon>
        <taxon>Micrococcales</taxon>
        <taxon>Micrococcaceae</taxon>
        <taxon>Zhihengliuella</taxon>
    </lineage>
</organism>
<keyword evidence="5" id="KW-0460">Magnesium</keyword>
<comment type="similarity">
    <text evidence="2 6">Belongs to the FPP/GGPP synthase family.</text>
</comment>
<dbReference type="Gene3D" id="1.10.600.10">
    <property type="entry name" value="Farnesyl Diphosphate Synthase"/>
    <property type="match status" value="1"/>
</dbReference>
<dbReference type="Pfam" id="PF00348">
    <property type="entry name" value="polyprenyl_synt"/>
    <property type="match status" value="1"/>
</dbReference>
<dbReference type="PANTHER" id="PTHR12001:SF85">
    <property type="entry name" value="SHORT CHAIN ISOPRENYL DIPHOSPHATE SYNTHASE"/>
    <property type="match status" value="1"/>
</dbReference>
<keyword evidence="3 6" id="KW-0808">Transferase</keyword>
<evidence type="ECO:0000256" key="2">
    <source>
        <dbReference type="ARBA" id="ARBA00006706"/>
    </source>
</evidence>